<evidence type="ECO:0000256" key="1">
    <source>
        <dbReference type="ARBA" id="ARBA00004123"/>
    </source>
</evidence>
<dbReference type="PROSITE" id="PS00658">
    <property type="entry name" value="FORK_HEAD_2"/>
    <property type="match status" value="1"/>
</dbReference>
<keyword evidence="10" id="KW-1185">Reference proteome</keyword>
<organism evidence="9 10">
    <name type="scientific">Ameiurus melas</name>
    <name type="common">Black bullhead</name>
    <name type="synonym">Silurus melas</name>
    <dbReference type="NCBI Taxonomy" id="219545"/>
    <lineage>
        <taxon>Eukaryota</taxon>
        <taxon>Metazoa</taxon>
        <taxon>Chordata</taxon>
        <taxon>Craniata</taxon>
        <taxon>Vertebrata</taxon>
        <taxon>Euteleostomi</taxon>
        <taxon>Actinopterygii</taxon>
        <taxon>Neopterygii</taxon>
        <taxon>Teleostei</taxon>
        <taxon>Ostariophysi</taxon>
        <taxon>Siluriformes</taxon>
        <taxon>Ictaluridae</taxon>
        <taxon>Ameiurus</taxon>
    </lineage>
</organism>
<feature type="region of interest" description="Disordered" evidence="7">
    <location>
        <begin position="65"/>
        <end position="91"/>
    </location>
</feature>
<dbReference type="SUPFAM" id="SSF46785">
    <property type="entry name" value="Winged helix' DNA-binding domain"/>
    <property type="match status" value="1"/>
</dbReference>
<keyword evidence="4" id="KW-0804">Transcription</keyword>
<evidence type="ECO:0000256" key="3">
    <source>
        <dbReference type="ARBA" id="ARBA00023125"/>
    </source>
</evidence>
<dbReference type="InterPro" id="IPR001766">
    <property type="entry name" value="Fork_head_dom"/>
</dbReference>
<feature type="compositionally biased region" description="Low complexity" evidence="7">
    <location>
        <begin position="65"/>
        <end position="84"/>
    </location>
</feature>
<dbReference type="PROSITE" id="PS00657">
    <property type="entry name" value="FORK_HEAD_1"/>
    <property type="match status" value="1"/>
</dbReference>
<gene>
    <name evidence="9" type="ORF">AMELA_G00035970</name>
</gene>
<feature type="DNA-binding region" description="Fork-head" evidence="6">
    <location>
        <begin position="138"/>
        <end position="215"/>
    </location>
</feature>
<evidence type="ECO:0000256" key="2">
    <source>
        <dbReference type="ARBA" id="ARBA00023015"/>
    </source>
</evidence>
<dbReference type="PANTHER" id="PTHR13962">
    <property type="entry name" value="FORKHEAD BOX PROTEIN N3-LIKE PROTEIN-RELATED"/>
    <property type="match status" value="1"/>
</dbReference>
<dbReference type="Pfam" id="PF00250">
    <property type="entry name" value="Forkhead"/>
    <property type="match status" value="1"/>
</dbReference>
<name>A0A7J6B8H8_AMEME</name>
<evidence type="ECO:0000256" key="7">
    <source>
        <dbReference type="SAM" id="MobiDB-lite"/>
    </source>
</evidence>
<dbReference type="InterPro" id="IPR018122">
    <property type="entry name" value="TF_fork_head_CS_1"/>
</dbReference>
<dbReference type="PANTHER" id="PTHR13962:SF26">
    <property type="entry name" value="FORKHEAD BOX PROTEIN N2"/>
    <property type="match status" value="1"/>
</dbReference>
<dbReference type="PROSITE" id="PS50039">
    <property type="entry name" value="FORK_HEAD_3"/>
    <property type="match status" value="1"/>
</dbReference>
<protein>
    <recommendedName>
        <fullName evidence="8">Fork-head domain-containing protein</fullName>
    </recommendedName>
</protein>
<sequence>MGNERTGTGQSVRPESECLYMCPGAWSQMENHTHTLPSLSLIHSPTNPSKALSLSPSLPQHSATVSASLPLSPASLPQSSPSHLLKSHCLSPSTPSDQDDLTCLNWLHQRNILPLSKMPPLSQYESPSISSLPSSPAKPPYSFSSLIFMAIEDSPDKRLPVRGIYEWIVNNFPYYRTAPSGWRNSVRHNLSLSKSFRRMQRDKSHSIGKGSLWCVCSEYRPALLEVLKKTHYCHSNNSSLLNNPVLLEAADHEQTAMCDTMEISDLVLNNPTLSSNAPCSLIPEHEELVAIQSVELTEEAESEKDPLADSGYIEFHYYQCEQYQYLVLPGNSDLDLETVEILQLDAEAQEAAGSLLDLAGGSH</sequence>
<dbReference type="EMBL" id="JAAGNN010000003">
    <property type="protein sequence ID" value="KAF4091363.1"/>
    <property type="molecule type" value="Genomic_DNA"/>
</dbReference>
<dbReference type="InterPro" id="IPR030456">
    <property type="entry name" value="TF_fork_head_CS_2"/>
</dbReference>
<evidence type="ECO:0000313" key="9">
    <source>
        <dbReference type="EMBL" id="KAF4091363.1"/>
    </source>
</evidence>
<dbReference type="Gene3D" id="1.10.10.10">
    <property type="entry name" value="Winged helix-like DNA-binding domain superfamily/Winged helix DNA-binding domain"/>
    <property type="match status" value="1"/>
</dbReference>
<dbReference type="InterPro" id="IPR036390">
    <property type="entry name" value="WH_DNA-bd_sf"/>
</dbReference>
<feature type="domain" description="Fork-head" evidence="8">
    <location>
        <begin position="138"/>
        <end position="215"/>
    </location>
</feature>
<reference evidence="9 10" key="1">
    <citation type="submission" date="2020-02" db="EMBL/GenBank/DDBJ databases">
        <title>A chromosome-scale genome assembly of the black bullhead catfish (Ameiurus melas).</title>
        <authorList>
            <person name="Wen M."/>
            <person name="Zham M."/>
            <person name="Cabau C."/>
            <person name="Klopp C."/>
            <person name="Donnadieu C."/>
            <person name="Roques C."/>
            <person name="Bouchez O."/>
            <person name="Lampietro C."/>
            <person name="Jouanno E."/>
            <person name="Herpin A."/>
            <person name="Louis A."/>
            <person name="Berthelot C."/>
            <person name="Parey E."/>
            <person name="Roest-Crollius H."/>
            <person name="Braasch I."/>
            <person name="Postlethwait J."/>
            <person name="Robinson-Rechavi M."/>
            <person name="Echchiki A."/>
            <person name="Begum T."/>
            <person name="Montfort J."/>
            <person name="Schartl M."/>
            <person name="Bobe J."/>
            <person name="Guiguen Y."/>
        </authorList>
    </citation>
    <scope>NUCLEOTIDE SEQUENCE [LARGE SCALE GENOMIC DNA]</scope>
    <source>
        <strain evidence="9">M_S1</strain>
        <tissue evidence="9">Blood</tissue>
    </source>
</reference>
<dbReference type="InterPro" id="IPR047119">
    <property type="entry name" value="FOXN2/3-like"/>
</dbReference>
<dbReference type="SMART" id="SM00339">
    <property type="entry name" value="FH"/>
    <property type="match status" value="1"/>
</dbReference>
<dbReference type="Proteomes" id="UP000593565">
    <property type="component" value="Unassembled WGS sequence"/>
</dbReference>
<evidence type="ECO:0000259" key="8">
    <source>
        <dbReference type="PROSITE" id="PS50039"/>
    </source>
</evidence>
<dbReference type="GO" id="GO:0003700">
    <property type="term" value="F:DNA-binding transcription factor activity"/>
    <property type="evidence" value="ECO:0007669"/>
    <property type="project" value="InterPro"/>
</dbReference>
<keyword evidence="3 6" id="KW-0238">DNA-binding</keyword>
<dbReference type="AlphaFoldDB" id="A0A7J6B8H8"/>
<evidence type="ECO:0000256" key="4">
    <source>
        <dbReference type="ARBA" id="ARBA00023163"/>
    </source>
</evidence>
<proteinExistence type="predicted"/>
<dbReference type="InterPro" id="IPR036388">
    <property type="entry name" value="WH-like_DNA-bd_sf"/>
</dbReference>
<comment type="caution">
    <text evidence="9">The sequence shown here is derived from an EMBL/GenBank/DDBJ whole genome shotgun (WGS) entry which is preliminary data.</text>
</comment>
<evidence type="ECO:0000256" key="6">
    <source>
        <dbReference type="PROSITE-ProRule" id="PRU00089"/>
    </source>
</evidence>
<dbReference type="GO" id="GO:0005634">
    <property type="term" value="C:nucleus"/>
    <property type="evidence" value="ECO:0007669"/>
    <property type="project" value="UniProtKB-SubCell"/>
</dbReference>
<evidence type="ECO:0000313" key="10">
    <source>
        <dbReference type="Proteomes" id="UP000593565"/>
    </source>
</evidence>
<accession>A0A7J6B8H8</accession>
<dbReference type="PRINTS" id="PR00053">
    <property type="entry name" value="FORKHEAD"/>
</dbReference>
<keyword evidence="5 6" id="KW-0539">Nucleus</keyword>
<evidence type="ECO:0000256" key="5">
    <source>
        <dbReference type="ARBA" id="ARBA00023242"/>
    </source>
</evidence>
<comment type="subcellular location">
    <subcellularLocation>
        <location evidence="1 6">Nucleus</location>
    </subcellularLocation>
</comment>
<keyword evidence="2" id="KW-0805">Transcription regulation</keyword>
<dbReference type="GO" id="GO:0000987">
    <property type="term" value="F:cis-regulatory region sequence-specific DNA binding"/>
    <property type="evidence" value="ECO:0007669"/>
    <property type="project" value="TreeGrafter"/>
</dbReference>